<evidence type="ECO:0000313" key="4">
    <source>
        <dbReference type="EnsemblFungi" id="MAPG_07853T0"/>
    </source>
</evidence>
<evidence type="ECO:0000313" key="5">
    <source>
        <dbReference type="Proteomes" id="UP000011715"/>
    </source>
</evidence>
<name>A0A0C4E5S8_MAGP6</name>
<evidence type="ECO:0000313" key="3">
    <source>
        <dbReference type="EMBL" id="KLU88872.1"/>
    </source>
</evidence>
<accession>A0A0C4E5S8</accession>
<keyword evidence="5" id="KW-1185">Reference proteome</keyword>
<dbReference type="Proteomes" id="UP000011715">
    <property type="component" value="Unassembled WGS sequence"/>
</dbReference>
<reference evidence="3" key="3">
    <citation type="submission" date="2011-03" db="EMBL/GenBank/DDBJ databases">
        <title>Annotation of Magnaporthe poae ATCC 64411.</title>
        <authorList>
            <person name="Ma L.-J."/>
            <person name="Dead R."/>
            <person name="Young S.K."/>
            <person name="Zeng Q."/>
            <person name="Gargeya S."/>
            <person name="Fitzgerald M."/>
            <person name="Haas B."/>
            <person name="Abouelleil A."/>
            <person name="Alvarado L."/>
            <person name="Arachchi H.M."/>
            <person name="Berlin A."/>
            <person name="Brown A."/>
            <person name="Chapman S.B."/>
            <person name="Chen Z."/>
            <person name="Dunbar C."/>
            <person name="Freedman E."/>
            <person name="Gearin G."/>
            <person name="Gellesch M."/>
            <person name="Goldberg J."/>
            <person name="Griggs A."/>
            <person name="Gujja S."/>
            <person name="Heiman D."/>
            <person name="Howarth C."/>
            <person name="Larson L."/>
            <person name="Lui A."/>
            <person name="MacDonald P.J.P."/>
            <person name="Mehta T."/>
            <person name="Montmayeur A."/>
            <person name="Murphy C."/>
            <person name="Neiman D."/>
            <person name="Pearson M."/>
            <person name="Priest M."/>
            <person name="Roberts A."/>
            <person name="Saif S."/>
            <person name="Shea T."/>
            <person name="Shenoy N."/>
            <person name="Sisk P."/>
            <person name="Stolte C."/>
            <person name="Sykes S."/>
            <person name="Yandava C."/>
            <person name="Wortman J."/>
            <person name="Nusbaum C."/>
            <person name="Birren B."/>
        </authorList>
    </citation>
    <scope>NUCLEOTIDE SEQUENCE</scope>
    <source>
        <strain evidence="3">ATCC 64411</strain>
    </source>
</reference>
<feature type="region of interest" description="Disordered" evidence="1">
    <location>
        <begin position="315"/>
        <end position="345"/>
    </location>
</feature>
<reference evidence="3" key="2">
    <citation type="submission" date="2010-05" db="EMBL/GenBank/DDBJ databases">
        <title>The Genome Sequence of Magnaporthe poae strain ATCC 64411.</title>
        <authorList>
            <consortium name="The Broad Institute Genome Sequencing Platform"/>
            <consortium name="Broad Institute Genome Sequencing Center for Infectious Disease"/>
            <person name="Ma L.-J."/>
            <person name="Dead R."/>
            <person name="Young S."/>
            <person name="Zeng Q."/>
            <person name="Koehrsen M."/>
            <person name="Alvarado L."/>
            <person name="Berlin A."/>
            <person name="Chapman S.B."/>
            <person name="Chen Z."/>
            <person name="Freedman E."/>
            <person name="Gellesch M."/>
            <person name="Goldberg J."/>
            <person name="Griggs A."/>
            <person name="Gujja S."/>
            <person name="Heilman E.R."/>
            <person name="Heiman D."/>
            <person name="Hepburn T."/>
            <person name="Howarth C."/>
            <person name="Jen D."/>
            <person name="Larson L."/>
            <person name="Mehta T."/>
            <person name="Neiman D."/>
            <person name="Pearson M."/>
            <person name="Roberts A."/>
            <person name="Saif S."/>
            <person name="Shea T."/>
            <person name="Shenoy N."/>
            <person name="Sisk P."/>
            <person name="Stolte C."/>
            <person name="Sykes S."/>
            <person name="Walk T."/>
            <person name="White J."/>
            <person name="Yandava C."/>
            <person name="Haas B."/>
            <person name="Nusbaum C."/>
            <person name="Birren B."/>
        </authorList>
    </citation>
    <scope>NUCLEOTIDE SEQUENCE</scope>
    <source>
        <strain evidence="3">ATCC 64411</strain>
    </source>
</reference>
<reference evidence="4" key="5">
    <citation type="submission" date="2015-06" db="UniProtKB">
        <authorList>
            <consortium name="EnsemblFungi"/>
        </authorList>
    </citation>
    <scope>IDENTIFICATION</scope>
    <source>
        <strain evidence="4">ATCC 64411</strain>
    </source>
</reference>
<dbReference type="eggNOG" id="ENOG502T6EQ">
    <property type="taxonomic scope" value="Eukaryota"/>
</dbReference>
<dbReference type="STRING" id="644358.A0A0C4E5S8"/>
<dbReference type="EnsemblFungi" id="MAPG_07853T0">
    <property type="protein sequence ID" value="MAPG_07853T0"/>
    <property type="gene ID" value="MAPG_07853"/>
</dbReference>
<proteinExistence type="predicted"/>
<reference evidence="5" key="1">
    <citation type="submission" date="2010-05" db="EMBL/GenBank/DDBJ databases">
        <title>The genome sequence of Magnaporthe poae strain ATCC 64411.</title>
        <authorList>
            <person name="Ma L.-J."/>
            <person name="Dead R."/>
            <person name="Young S."/>
            <person name="Zeng Q."/>
            <person name="Koehrsen M."/>
            <person name="Alvarado L."/>
            <person name="Berlin A."/>
            <person name="Chapman S.B."/>
            <person name="Chen Z."/>
            <person name="Freedman E."/>
            <person name="Gellesch M."/>
            <person name="Goldberg J."/>
            <person name="Griggs A."/>
            <person name="Gujja S."/>
            <person name="Heilman E.R."/>
            <person name="Heiman D."/>
            <person name="Hepburn T."/>
            <person name="Howarth C."/>
            <person name="Jen D."/>
            <person name="Larson L."/>
            <person name="Mehta T."/>
            <person name="Neiman D."/>
            <person name="Pearson M."/>
            <person name="Roberts A."/>
            <person name="Saif S."/>
            <person name="Shea T."/>
            <person name="Shenoy N."/>
            <person name="Sisk P."/>
            <person name="Stolte C."/>
            <person name="Sykes S."/>
            <person name="Walk T."/>
            <person name="White J."/>
            <person name="Yandava C."/>
            <person name="Haas B."/>
            <person name="Nusbaum C."/>
            <person name="Birren B."/>
        </authorList>
    </citation>
    <scope>NUCLEOTIDE SEQUENCE [LARGE SCALE GENOMIC DNA]</scope>
    <source>
        <strain evidence="5">ATCC 64411 / 73-15</strain>
    </source>
</reference>
<dbReference type="EMBL" id="ADBL01001904">
    <property type="status" value="NOT_ANNOTATED_CDS"/>
    <property type="molecule type" value="Genomic_DNA"/>
</dbReference>
<dbReference type="OrthoDB" id="5244288at2759"/>
<dbReference type="OMA" id="WFARMAW"/>
<evidence type="ECO:0000256" key="2">
    <source>
        <dbReference type="SAM" id="SignalP"/>
    </source>
</evidence>
<dbReference type="VEuPathDB" id="FungiDB:MAPG_07853"/>
<keyword evidence="2" id="KW-0732">Signal</keyword>
<reference evidence="4" key="4">
    <citation type="journal article" date="2015" name="G3 (Bethesda)">
        <title>Genome sequences of three phytopathogenic species of the Magnaporthaceae family of fungi.</title>
        <authorList>
            <person name="Okagaki L.H."/>
            <person name="Nunes C.C."/>
            <person name="Sailsbery J."/>
            <person name="Clay B."/>
            <person name="Brown D."/>
            <person name="John T."/>
            <person name="Oh Y."/>
            <person name="Young N."/>
            <person name="Fitzgerald M."/>
            <person name="Haas B.J."/>
            <person name="Zeng Q."/>
            <person name="Young S."/>
            <person name="Adiconis X."/>
            <person name="Fan L."/>
            <person name="Levin J.Z."/>
            <person name="Mitchell T.K."/>
            <person name="Okubara P.A."/>
            <person name="Farman M.L."/>
            <person name="Kohn L.M."/>
            <person name="Birren B."/>
            <person name="Ma L.-J."/>
            <person name="Dean R.A."/>
        </authorList>
    </citation>
    <scope>NUCLEOTIDE SEQUENCE</scope>
    <source>
        <strain evidence="4">ATCC 64411 / 73-15</strain>
    </source>
</reference>
<protein>
    <submittedName>
        <fullName evidence="3 4">Uncharacterized protein</fullName>
    </submittedName>
</protein>
<evidence type="ECO:0000256" key="1">
    <source>
        <dbReference type="SAM" id="MobiDB-lite"/>
    </source>
</evidence>
<dbReference type="EMBL" id="GL876972">
    <property type="protein sequence ID" value="KLU88872.1"/>
    <property type="molecule type" value="Genomic_DNA"/>
</dbReference>
<gene>
    <name evidence="3" type="ORF">MAPG_07853</name>
</gene>
<organism evidence="4 5">
    <name type="scientific">Magnaporthiopsis poae (strain ATCC 64411 / 73-15)</name>
    <name type="common">Kentucky bluegrass fungus</name>
    <name type="synonym">Magnaporthe poae</name>
    <dbReference type="NCBI Taxonomy" id="644358"/>
    <lineage>
        <taxon>Eukaryota</taxon>
        <taxon>Fungi</taxon>
        <taxon>Dikarya</taxon>
        <taxon>Ascomycota</taxon>
        <taxon>Pezizomycotina</taxon>
        <taxon>Sordariomycetes</taxon>
        <taxon>Sordariomycetidae</taxon>
        <taxon>Magnaporthales</taxon>
        <taxon>Magnaporthaceae</taxon>
        <taxon>Magnaporthiopsis</taxon>
    </lineage>
</organism>
<feature type="signal peptide" evidence="2">
    <location>
        <begin position="1"/>
        <end position="24"/>
    </location>
</feature>
<feature type="compositionally biased region" description="Basic and acidic residues" evidence="1">
    <location>
        <begin position="104"/>
        <end position="118"/>
    </location>
</feature>
<sequence>MLAVGLSWSFKALVLVLLICLAHAARSPAGPQSVTRNAKQEEEWKWAKDDGSGEVVYSVRDYGELRPTIVYNCHNVPALCNNARQYLGAATTATFHYDASSSRGSERREHSCGGKWATDHPCPERNQPGIFRYFGNGVGGDMDVVIYKGPSTGKTPDGKQLATKTEKRMSDNTIKTTYTKIKAQLTCDEFPAASWIQGGNRDGRTAATYCAPMGVECSGVKGKYYVTEQNWQASAASALVVWFARMAWEDGHRLYVDNTDTQTEWERLNFAIFKLGFRMETVATGAQKGWAVYLEAKGTPRYCYGPGGKGSLCAGNSYDKEKDGSPTNPSPPAATSTASAASRRT</sequence>
<feature type="region of interest" description="Disordered" evidence="1">
    <location>
        <begin position="98"/>
        <end position="118"/>
    </location>
</feature>
<feature type="compositionally biased region" description="Low complexity" evidence="1">
    <location>
        <begin position="333"/>
        <end position="345"/>
    </location>
</feature>
<dbReference type="AlphaFoldDB" id="A0A0C4E5S8"/>
<feature type="chain" id="PRO_5009385745" evidence="2">
    <location>
        <begin position="25"/>
        <end position="345"/>
    </location>
</feature>